<name>A0A645IX04_9ZZZZ</name>
<organism evidence="1">
    <name type="scientific">bioreactor metagenome</name>
    <dbReference type="NCBI Taxonomy" id="1076179"/>
    <lineage>
        <taxon>unclassified sequences</taxon>
        <taxon>metagenomes</taxon>
        <taxon>ecological metagenomes</taxon>
    </lineage>
</organism>
<dbReference type="EMBL" id="VSSQ01125570">
    <property type="protein sequence ID" value="MPN55871.1"/>
    <property type="molecule type" value="Genomic_DNA"/>
</dbReference>
<reference evidence="1" key="1">
    <citation type="submission" date="2019-08" db="EMBL/GenBank/DDBJ databases">
        <authorList>
            <person name="Kucharzyk K."/>
            <person name="Murdoch R.W."/>
            <person name="Higgins S."/>
            <person name="Loffler F."/>
        </authorList>
    </citation>
    <scope>NUCLEOTIDE SEQUENCE</scope>
</reference>
<accession>A0A645IX04</accession>
<protein>
    <submittedName>
        <fullName evidence="1">Uncharacterized protein</fullName>
    </submittedName>
</protein>
<evidence type="ECO:0000313" key="1">
    <source>
        <dbReference type="EMBL" id="MPN55871.1"/>
    </source>
</evidence>
<proteinExistence type="predicted"/>
<sequence>MKNTLVPEQRKQLTAHLREGCLHTLCLGHNPFLRPLDKGAAKRNGGAFQQGEIGPVAAHESAAAVHDALKRRKEVFPVWSNKALGDFRRDPLGGDVIDIFPQLTGIHEVNIQR</sequence>
<gene>
    <name evidence="1" type="ORF">SDC9_203555</name>
</gene>
<dbReference type="AlphaFoldDB" id="A0A645IX04"/>
<comment type="caution">
    <text evidence="1">The sequence shown here is derived from an EMBL/GenBank/DDBJ whole genome shotgun (WGS) entry which is preliminary data.</text>
</comment>